<evidence type="ECO:0000313" key="1">
    <source>
        <dbReference type="EMBL" id="KAK0712132.1"/>
    </source>
</evidence>
<accession>A0AA40DSX2</accession>
<proteinExistence type="predicted"/>
<protein>
    <submittedName>
        <fullName evidence="1">Uncharacterized protein</fullName>
    </submittedName>
</protein>
<organism evidence="1 2">
    <name type="scientific">Lasiosphaeris hirsuta</name>
    <dbReference type="NCBI Taxonomy" id="260670"/>
    <lineage>
        <taxon>Eukaryota</taxon>
        <taxon>Fungi</taxon>
        <taxon>Dikarya</taxon>
        <taxon>Ascomycota</taxon>
        <taxon>Pezizomycotina</taxon>
        <taxon>Sordariomycetes</taxon>
        <taxon>Sordariomycetidae</taxon>
        <taxon>Sordariales</taxon>
        <taxon>Lasiosphaeriaceae</taxon>
        <taxon>Lasiosphaeris</taxon>
    </lineage>
</organism>
<keyword evidence="2" id="KW-1185">Reference proteome</keyword>
<reference evidence="1" key="1">
    <citation type="submission" date="2023-06" db="EMBL/GenBank/DDBJ databases">
        <title>Genome-scale phylogeny and comparative genomics of the fungal order Sordariales.</title>
        <authorList>
            <consortium name="Lawrence Berkeley National Laboratory"/>
            <person name="Hensen N."/>
            <person name="Bonometti L."/>
            <person name="Westerberg I."/>
            <person name="Brannstrom I.O."/>
            <person name="Guillou S."/>
            <person name="Cros-Aarteil S."/>
            <person name="Calhoun S."/>
            <person name="Haridas S."/>
            <person name="Kuo A."/>
            <person name="Mondo S."/>
            <person name="Pangilinan J."/>
            <person name="Riley R."/>
            <person name="Labutti K."/>
            <person name="Andreopoulos B."/>
            <person name="Lipzen A."/>
            <person name="Chen C."/>
            <person name="Yanf M."/>
            <person name="Daum C."/>
            <person name="Ng V."/>
            <person name="Clum A."/>
            <person name="Steindorff A."/>
            <person name="Ohm R."/>
            <person name="Martin F."/>
            <person name="Silar P."/>
            <person name="Natvig D."/>
            <person name="Lalanne C."/>
            <person name="Gautier V."/>
            <person name="Ament-Velasquez S.L."/>
            <person name="Kruys A."/>
            <person name="Hutchinson M.I."/>
            <person name="Powell A.J."/>
            <person name="Barry K."/>
            <person name="Miller A.N."/>
            <person name="Grigoriev I.V."/>
            <person name="Debuchy R."/>
            <person name="Gladieux P."/>
            <person name="Thoren M.H."/>
            <person name="Johannesson H."/>
        </authorList>
    </citation>
    <scope>NUCLEOTIDE SEQUENCE</scope>
    <source>
        <strain evidence="1">SMH4607-1</strain>
    </source>
</reference>
<comment type="caution">
    <text evidence="1">The sequence shown here is derived from an EMBL/GenBank/DDBJ whole genome shotgun (WGS) entry which is preliminary data.</text>
</comment>
<dbReference type="AlphaFoldDB" id="A0AA40DSX2"/>
<dbReference type="EMBL" id="JAUKUA010000005">
    <property type="protein sequence ID" value="KAK0712132.1"/>
    <property type="molecule type" value="Genomic_DNA"/>
</dbReference>
<feature type="non-terminal residue" evidence="1">
    <location>
        <position position="255"/>
    </location>
</feature>
<name>A0AA40DSX2_9PEZI</name>
<dbReference type="Proteomes" id="UP001172102">
    <property type="component" value="Unassembled WGS sequence"/>
</dbReference>
<evidence type="ECO:0000313" key="2">
    <source>
        <dbReference type="Proteomes" id="UP001172102"/>
    </source>
</evidence>
<gene>
    <name evidence="1" type="ORF">B0H67DRAFT_587090</name>
</gene>
<sequence>MVKTPLVPLHFDSPIPNLPTSATGSSQSYMPSSMATSAPPPRNPLLCLAPPAVYLPRNPSLRTSKADGITTPTPLLRARSFNPTIDTLYLDRVTFAYISNHLCRRDDVSWLAEIRYLALSVALADHGSALPLALEYMPNLEVLSVVYPGPVGRWNIEEETPVPDDKSTPLRSLAGSEISTCMVVADYMYEDHGGDRRINWVRSSSQHLEFLKGELLRYIDPRQSFGDQVHPLWNERTRRLKFNFSSQTWDEGKGE</sequence>